<keyword evidence="1" id="KW-0472">Membrane</keyword>
<proteinExistence type="predicted"/>
<reference evidence="2 3" key="1">
    <citation type="submission" date="2018-04" db="EMBL/GenBank/DDBJ databases">
        <title>Genomic Encyclopedia of Archaeal and Bacterial Type Strains, Phase II (KMG-II): from individual species to whole genera.</title>
        <authorList>
            <person name="Goeker M."/>
        </authorList>
    </citation>
    <scope>NUCLEOTIDE SEQUENCE [LARGE SCALE GENOMIC DNA]</scope>
    <source>
        <strain evidence="2 3">DSM 26809</strain>
    </source>
</reference>
<keyword evidence="1" id="KW-1133">Transmembrane helix</keyword>
<feature type="transmembrane region" description="Helical" evidence="1">
    <location>
        <begin position="323"/>
        <end position="343"/>
    </location>
</feature>
<dbReference type="AlphaFoldDB" id="A0A2T5JGQ1"/>
<keyword evidence="1" id="KW-0812">Transmembrane</keyword>
<evidence type="ECO:0000313" key="2">
    <source>
        <dbReference type="EMBL" id="PTR01581.1"/>
    </source>
</evidence>
<accession>A0A2T5JGQ1</accession>
<protein>
    <submittedName>
        <fullName evidence="2">Subunit length determinant protein</fullName>
    </submittedName>
</protein>
<gene>
    <name evidence="2" type="ORF">C8P68_101816</name>
</gene>
<sequence>MSDELTLKDIVLKTKSFNRFLFSKWKNIALGSVIGGLLVLAIAFIQKPTYSAQLTFALADEKASMDGFGAAAGLASQFGIDLGGANGGGAFSGDNLLILMKSRNMLEKSLLTAVDLRGKKETLADLYIDFNDLRDKWKNKPELKDIRFPVNADRNTFSLKQDSLLYTFQDDIIKKNLTVNKVEKKSSIIVVAVVSKNELFSKYFTETLVNIVSAFYIDTKTKKANQNVNILQHQTDSVRHELNLAINGVASSTDQNPNANPMFQILRTTAQHKQVDVQANQAILSELVKNLEVSKVLLRKETPLIQIIDKPILPLEKNKPSKFKYFLIGLFVGGLLMIVNLVLRSVYMKIMR</sequence>
<dbReference type="PANTHER" id="PTHR32309:SF13">
    <property type="entry name" value="FERRIC ENTEROBACTIN TRANSPORT PROTEIN FEPE"/>
    <property type="match status" value="1"/>
</dbReference>
<dbReference type="Proteomes" id="UP000244168">
    <property type="component" value="Unassembled WGS sequence"/>
</dbReference>
<dbReference type="EMBL" id="QAOQ01000001">
    <property type="protein sequence ID" value="PTR01581.1"/>
    <property type="molecule type" value="Genomic_DNA"/>
</dbReference>
<dbReference type="PANTHER" id="PTHR32309">
    <property type="entry name" value="TYROSINE-PROTEIN KINASE"/>
    <property type="match status" value="1"/>
</dbReference>
<dbReference type="GO" id="GO:0005886">
    <property type="term" value="C:plasma membrane"/>
    <property type="evidence" value="ECO:0007669"/>
    <property type="project" value="TreeGrafter"/>
</dbReference>
<dbReference type="OrthoDB" id="745212at2"/>
<dbReference type="GO" id="GO:0004713">
    <property type="term" value="F:protein tyrosine kinase activity"/>
    <property type="evidence" value="ECO:0007669"/>
    <property type="project" value="TreeGrafter"/>
</dbReference>
<name>A0A2T5JGQ1_9SPHI</name>
<feature type="transmembrane region" description="Helical" evidence="1">
    <location>
        <begin position="28"/>
        <end position="45"/>
    </location>
</feature>
<keyword evidence="3" id="KW-1185">Reference proteome</keyword>
<evidence type="ECO:0000256" key="1">
    <source>
        <dbReference type="SAM" id="Phobius"/>
    </source>
</evidence>
<dbReference type="RefSeq" id="WP_107826957.1">
    <property type="nucleotide sequence ID" value="NZ_CP160205.1"/>
</dbReference>
<evidence type="ECO:0000313" key="3">
    <source>
        <dbReference type="Proteomes" id="UP000244168"/>
    </source>
</evidence>
<comment type="caution">
    <text evidence="2">The sequence shown here is derived from an EMBL/GenBank/DDBJ whole genome shotgun (WGS) entry which is preliminary data.</text>
</comment>
<dbReference type="InterPro" id="IPR050445">
    <property type="entry name" value="Bact_polysacc_biosynth/exp"/>
</dbReference>
<organism evidence="2 3">
    <name type="scientific">Mucilaginibacter yixingensis</name>
    <dbReference type="NCBI Taxonomy" id="1295612"/>
    <lineage>
        <taxon>Bacteria</taxon>
        <taxon>Pseudomonadati</taxon>
        <taxon>Bacteroidota</taxon>
        <taxon>Sphingobacteriia</taxon>
        <taxon>Sphingobacteriales</taxon>
        <taxon>Sphingobacteriaceae</taxon>
        <taxon>Mucilaginibacter</taxon>
    </lineage>
</organism>